<dbReference type="AlphaFoldDB" id="A0A5D9C1K7"/>
<reference evidence="5 6" key="1">
    <citation type="submission" date="2019-08" db="EMBL/GenBank/DDBJ databases">
        <authorList>
            <person name="Wang G."/>
            <person name="Xu Z."/>
        </authorList>
    </citation>
    <scope>NUCLEOTIDE SEQUENCE [LARGE SCALE GENOMIC DNA]</scope>
    <source>
        <strain evidence="5 6">ZX</strain>
    </source>
</reference>
<keyword evidence="2" id="KW-0808">Transferase</keyword>
<sequence>MLMAKVMIEAAINGMNLRDQNRNIAYSNEEVIADAVATTRAGASMIHFHAKQPDGGWNDEVDDLAAIMRGIRAEGVSPILWPTFSGGADVPQRFRHYTALSADPATKPDVGACDMGSVNLAWWDEANKRYIRTHLYQNLIDTTREVIEHHTSLGLTRPTLQIFEPGHLRTALKFLEMGVLGEPLLVKFYLGGPEQPFGLPPTPASLEAYADMLKGVCACWFASCFGGDIIPLLPYAIAMGGHCRIGLEDHDYKHEGQPTNVELVKRCVAIIEAMGHEVATPEDARALLEI</sequence>
<dbReference type="GO" id="GO:0043720">
    <property type="term" value="F:3-keto-5-aminohexanoate cleavage activity"/>
    <property type="evidence" value="ECO:0007669"/>
    <property type="project" value="InterPro"/>
</dbReference>
<name>A0A5D9C1K7_9SPHN</name>
<gene>
    <name evidence="5" type="ORF">FYJ91_18200</name>
</gene>
<keyword evidence="6" id="KW-1185">Reference proteome</keyword>
<keyword evidence="3" id="KW-0479">Metal-binding</keyword>
<evidence type="ECO:0000256" key="4">
    <source>
        <dbReference type="ARBA" id="ARBA00022833"/>
    </source>
</evidence>
<dbReference type="InterPro" id="IPR008567">
    <property type="entry name" value="BKACE"/>
</dbReference>
<evidence type="ECO:0000256" key="3">
    <source>
        <dbReference type="ARBA" id="ARBA00022723"/>
    </source>
</evidence>
<dbReference type="Proteomes" id="UP000322077">
    <property type="component" value="Unassembled WGS sequence"/>
</dbReference>
<dbReference type="Gene3D" id="3.20.20.70">
    <property type="entry name" value="Aldolase class I"/>
    <property type="match status" value="1"/>
</dbReference>
<evidence type="ECO:0000256" key="1">
    <source>
        <dbReference type="ARBA" id="ARBA00001947"/>
    </source>
</evidence>
<dbReference type="PANTHER" id="PTHR37418">
    <property type="entry name" value="3-KETO-5-AMINOHEXANOATE CLEAVAGE ENZYME-RELATED"/>
    <property type="match status" value="1"/>
</dbReference>
<evidence type="ECO:0000313" key="6">
    <source>
        <dbReference type="Proteomes" id="UP000322077"/>
    </source>
</evidence>
<comment type="caution">
    <text evidence="5">The sequence shown here is derived from an EMBL/GenBank/DDBJ whole genome shotgun (WGS) entry which is preliminary data.</text>
</comment>
<dbReference type="PANTHER" id="PTHR37418:SF2">
    <property type="entry name" value="3-KETO-5-AMINOHEXANOATE CLEAVAGE ENZYME"/>
    <property type="match status" value="1"/>
</dbReference>
<accession>A0A5D9C1K7</accession>
<keyword evidence="4" id="KW-0862">Zinc</keyword>
<dbReference type="Pfam" id="PF05853">
    <property type="entry name" value="BKACE"/>
    <property type="match status" value="1"/>
</dbReference>
<protein>
    <submittedName>
        <fullName evidence="5">3-keto-5-aminohexanoate cleavage protein</fullName>
    </submittedName>
</protein>
<evidence type="ECO:0000313" key="5">
    <source>
        <dbReference type="EMBL" id="TZG25182.1"/>
    </source>
</evidence>
<dbReference type="EMBL" id="VTOU01000004">
    <property type="protein sequence ID" value="TZG25182.1"/>
    <property type="molecule type" value="Genomic_DNA"/>
</dbReference>
<evidence type="ECO:0000256" key="2">
    <source>
        <dbReference type="ARBA" id="ARBA00022679"/>
    </source>
</evidence>
<proteinExistence type="predicted"/>
<dbReference type="GO" id="GO:0046872">
    <property type="term" value="F:metal ion binding"/>
    <property type="evidence" value="ECO:0007669"/>
    <property type="project" value="UniProtKB-KW"/>
</dbReference>
<dbReference type="InterPro" id="IPR013785">
    <property type="entry name" value="Aldolase_TIM"/>
</dbReference>
<organism evidence="5 6">
    <name type="scientific">Sphingomonas montanisoli</name>
    <dbReference type="NCBI Taxonomy" id="2606412"/>
    <lineage>
        <taxon>Bacteria</taxon>
        <taxon>Pseudomonadati</taxon>
        <taxon>Pseudomonadota</taxon>
        <taxon>Alphaproteobacteria</taxon>
        <taxon>Sphingomonadales</taxon>
        <taxon>Sphingomonadaceae</taxon>
        <taxon>Sphingomonas</taxon>
    </lineage>
</organism>
<comment type="cofactor">
    <cofactor evidence="1">
        <name>Zn(2+)</name>
        <dbReference type="ChEBI" id="CHEBI:29105"/>
    </cofactor>
</comment>